<feature type="compositionally biased region" description="Basic and acidic residues" evidence="2">
    <location>
        <begin position="460"/>
        <end position="481"/>
    </location>
</feature>
<evidence type="ECO:0000313" key="5">
    <source>
        <dbReference type="Proteomes" id="UP000308267"/>
    </source>
</evidence>
<feature type="compositionally biased region" description="Polar residues" evidence="2">
    <location>
        <begin position="433"/>
        <end position="454"/>
    </location>
</feature>
<feature type="compositionally biased region" description="Low complexity" evidence="2">
    <location>
        <begin position="171"/>
        <end position="195"/>
    </location>
</feature>
<reference evidence="4 5" key="1">
    <citation type="journal article" date="2019" name="BMC Genomics">
        <title>New insights from Opisthorchis felineus genome: update on genomics of the epidemiologically important liver flukes.</title>
        <authorList>
            <person name="Ershov N.I."/>
            <person name="Mordvinov V.A."/>
            <person name="Prokhortchouk E.B."/>
            <person name="Pakharukova M.Y."/>
            <person name="Gunbin K.V."/>
            <person name="Ustyantsev K."/>
            <person name="Genaev M.A."/>
            <person name="Blinov A.G."/>
            <person name="Mazur A."/>
            <person name="Boulygina E."/>
            <person name="Tsygankova S."/>
            <person name="Khrameeva E."/>
            <person name="Chekanov N."/>
            <person name="Fan G."/>
            <person name="Xiao A."/>
            <person name="Zhang H."/>
            <person name="Xu X."/>
            <person name="Yang H."/>
            <person name="Solovyev V."/>
            <person name="Lee S.M."/>
            <person name="Liu X."/>
            <person name="Afonnikov D.A."/>
            <person name="Skryabin K.G."/>
        </authorList>
    </citation>
    <scope>NUCLEOTIDE SEQUENCE [LARGE SCALE GENOMIC DNA]</scope>
    <source>
        <strain evidence="4">AK-0245</strain>
        <tissue evidence="4">Whole organism</tissue>
    </source>
</reference>
<name>A0A4S2MBI5_OPIFE</name>
<protein>
    <recommendedName>
        <fullName evidence="3">RRM domain-containing protein</fullName>
    </recommendedName>
</protein>
<dbReference type="AlphaFoldDB" id="A0A4S2MBI5"/>
<comment type="caution">
    <text evidence="4">The sequence shown here is derived from an EMBL/GenBank/DDBJ whole genome shotgun (WGS) entry which is preliminary data.</text>
</comment>
<dbReference type="OrthoDB" id="8933311at2759"/>
<evidence type="ECO:0000259" key="3">
    <source>
        <dbReference type="PROSITE" id="PS50102"/>
    </source>
</evidence>
<dbReference type="InterPro" id="IPR035979">
    <property type="entry name" value="RBD_domain_sf"/>
</dbReference>
<dbReference type="PROSITE" id="PS50102">
    <property type="entry name" value="RRM"/>
    <property type="match status" value="1"/>
</dbReference>
<dbReference type="InterPro" id="IPR012677">
    <property type="entry name" value="Nucleotide-bd_a/b_plait_sf"/>
</dbReference>
<dbReference type="SUPFAM" id="SSF54928">
    <property type="entry name" value="RNA-binding domain, RBD"/>
    <property type="match status" value="1"/>
</dbReference>
<gene>
    <name evidence="4" type="ORF">CRM22_001232</name>
</gene>
<keyword evidence="1" id="KW-0694">RNA-binding</keyword>
<proteinExistence type="predicted"/>
<feature type="compositionally biased region" description="Polar residues" evidence="2">
    <location>
        <begin position="375"/>
        <end position="387"/>
    </location>
</feature>
<dbReference type="GO" id="GO:0003723">
    <property type="term" value="F:RNA binding"/>
    <property type="evidence" value="ECO:0007669"/>
    <property type="project" value="UniProtKB-UniRule"/>
</dbReference>
<dbReference type="STRING" id="147828.A0A4S2MBI5"/>
<dbReference type="Pfam" id="PF00076">
    <property type="entry name" value="RRM_1"/>
    <property type="match status" value="1"/>
</dbReference>
<feature type="region of interest" description="Disordered" evidence="2">
    <location>
        <begin position="107"/>
        <end position="556"/>
    </location>
</feature>
<feature type="compositionally biased region" description="Low complexity" evidence="2">
    <location>
        <begin position="112"/>
        <end position="125"/>
    </location>
</feature>
<evidence type="ECO:0000256" key="2">
    <source>
        <dbReference type="SAM" id="MobiDB-lite"/>
    </source>
</evidence>
<dbReference type="Proteomes" id="UP000308267">
    <property type="component" value="Unassembled WGS sequence"/>
</dbReference>
<feature type="compositionally biased region" description="Basic and acidic residues" evidence="2">
    <location>
        <begin position="535"/>
        <end position="546"/>
    </location>
</feature>
<dbReference type="Gene3D" id="3.30.70.330">
    <property type="match status" value="1"/>
</dbReference>
<dbReference type="Pfam" id="PF25234">
    <property type="entry name" value="Periphilin_C"/>
    <property type="match status" value="1"/>
</dbReference>
<evidence type="ECO:0000313" key="4">
    <source>
        <dbReference type="EMBL" id="TGZ73930.1"/>
    </source>
</evidence>
<evidence type="ECO:0000256" key="1">
    <source>
        <dbReference type="PROSITE-ProRule" id="PRU00176"/>
    </source>
</evidence>
<dbReference type="InterPro" id="IPR000504">
    <property type="entry name" value="RRM_dom"/>
</dbReference>
<feature type="compositionally biased region" description="Polar residues" evidence="2">
    <location>
        <begin position="250"/>
        <end position="268"/>
    </location>
</feature>
<feature type="compositionally biased region" description="Low complexity" evidence="2">
    <location>
        <begin position="235"/>
        <end position="249"/>
    </location>
</feature>
<dbReference type="CDD" id="cd00590">
    <property type="entry name" value="RRM_SF"/>
    <property type="match status" value="1"/>
</dbReference>
<sequence length="637" mass="70817">MFRRQQFDRVNPRNVAPSRHTLFIRGLPGATDVTKVKDFFSEETNSKCSVDFFSTSEDKKRLSVAIRFKSHDLAKEILAKYNNKHLMGFPVELSWFKDLKKARAKMFEEQRQSGGRSFQRQGFRGNFRANDRRGMGNSPNGFFEGERRMRAGSSSSDGAGGGNAGRHRYSNSRSRSFTGSSSRTGSLSGRSVSGSPRMRKNYHQGAAGSLRTDARGFSDGQPGSFVDRNPPRNQSYRSMSRSSSSSRSSQGMQARNNSAVRGSSTQKAQPARYQDVHRTASPLNFPHASRRGQRISGSPVEAAPDYSFSNAPAPAGDGGSSLVSGLIQLKRRNQPDVNESRLPRRKRRNSVDSSSSELSAPLDTAGAGRLRTMDNRLSSLSPLANTTHLRKGTVTPDQAKDETQSDLPKRKRQKRVPDSPDSLSPPTIRGSYVGSSKQPTSLDQQSGSRSSRQAISKVGRGAEFDRHQQSTDDSRIHGSEDERFDEAGGWPQSARRAPEKIRRSAKPVEESVVDDSSYSETEFPSKRRRGTRNIAKGEDAENESKAETAVSVPDDPIELIRQRKETLAQDYKRDCEAFTTVVRTLISKDTELESRLMPMLKEILHERGQRCIEELRTFIADHQSELEKTEGTEIPVS</sequence>
<accession>A0A4S2MBI5</accession>
<feature type="domain" description="RRM" evidence="3">
    <location>
        <begin position="20"/>
        <end position="98"/>
    </location>
</feature>
<keyword evidence="5" id="KW-1185">Reference proteome</keyword>
<feature type="compositionally biased region" description="Basic and acidic residues" evidence="2">
    <location>
        <begin position="496"/>
        <end position="509"/>
    </location>
</feature>
<dbReference type="EMBL" id="SJOL01002321">
    <property type="protein sequence ID" value="TGZ73930.1"/>
    <property type="molecule type" value="Genomic_DNA"/>
</dbReference>
<dbReference type="InterPro" id="IPR057603">
    <property type="entry name" value="Periphilin-1_C"/>
</dbReference>
<organism evidence="4 5">
    <name type="scientific">Opisthorchis felineus</name>
    <dbReference type="NCBI Taxonomy" id="147828"/>
    <lineage>
        <taxon>Eukaryota</taxon>
        <taxon>Metazoa</taxon>
        <taxon>Spiralia</taxon>
        <taxon>Lophotrochozoa</taxon>
        <taxon>Platyhelminthes</taxon>
        <taxon>Trematoda</taxon>
        <taxon>Digenea</taxon>
        <taxon>Opisthorchiida</taxon>
        <taxon>Opisthorchiata</taxon>
        <taxon>Opisthorchiidae</taxon>
        <taxon>Opisthorchis</taxon>
    </lineage>
</organism>